<organism evidence="2 3">
    <name type="scientific">Croceibacterium xixiisoli</name>
    <dbReference type="NCBI Taxonomy" id="1476466"/>
    <lineage>
        <taxon>Bacteria</taxon>
        <taxon>Pseudomonadati</taxon>
        <taxon>Pseudomonadota</taxon>
        <taxon>Alphaproteobacteria</taxon>
        <taxon>Sphingomonadales</taxon>
        <taxon>Erythrobacteraceae</taxon>
        <taxon>Croceibacterium</taxon>
    </lineage>
</organism>
<dbReference type="InterPro" id="IPR042186">
    <property type="entry name" value="FimD_plug_dom"/>
</dbReference>
<dbReference type="Gene3D" id="2.60.40.3110">
    <property type="match status" value="1"/>
</dbReference>
<feature type="domain" description="PapC-like C-terminal" evidence="1">
    <location>
        <begin position="707"/>
        <end position="765"/>
    </location>
</feature>
<proteinExistence type="predicted"/>
<dbReference type="RefSeq" id="WP_161389252.1">
    <property type="nucleotide sequence ID" value="NZ_JBHSCP010000001.1"/>
</dbReference>
<reference evidence="2 3" key="1">
    <citation type="submission" date="2019-12" db="EMBL/GenBank/DDBJ databases">
        <title>Genomic-based taxomic classification of the family Erythrobacteraceae.</title>
        <authorList>
            <person name="Xu L."/>
        </authorList>
    </citation>
    <scope>NUCLEOTIDE SEQUENCE [LARGE SCALE GENOMIC DNA]</scope>
    <source>
        <strain evidence="2 3">S36</strain>
    </source>
</reference>
<comment type="caution">
    <text evidence="2">The sequence shown here is derived from an EMBL/GenBank/DDBJ whole genome shotgun (WGS) entry which is preliminary data.</text>
</comment>
<dbReference type="AlphaFoldDB" id="A0A6I4TQA7"/>
<accession>A0A6I4TQA7</accession>
<dbReference type="InterPro" id="IPR043142">
    <property type="entry name" value="PapC-like_C_sf"/>
</dbReference>
<dbReference type="EMBL" id="WTYJ01000001">
    <property type="protein sequence ID" value="MXO97519.1"/>
    <property type="molecule type" value="Genomic_DNA"/>
</dbReference>
<dbReference type="Proteomes" id="UP000469430">
    <property type="component" value="Unassembled WGS sequence"/>
</dbReference>
<dbReference type="Gene3D" id="2.60.40.2610">
    <property type="entry name" value="Outer membrane usher protein FimD, plug domain"/>
    <property type="match status" value="1"/>
</dbReference>
<sequence>MTGGIARSDLLLVSTMAIALGYPVAGRAANERVAEYHSYDDLPPPAKSSDIPASQRLELELFVNAMRTGIVASVIRHGDRFQMRMADLRHAGLLIAGDQELVFLDTLEGVQADYDAPRQILHLTVSPEKLPAQRVGGRSGAFEPARYDMGALLNYDVYVTGGAGMPVQASLWHEARAFGMGGMASTTGALRSGTVNGYVRFDSYIRWSDERSMTTVEAGDIITRTLPWVPAVRLGGVQVSRDFSVRPDVITYPLPEFAGTAALPSTVELVVNGRRIAGAQVQPGPFSLDTLPPINGYGQANLIVTDMHGRSVATAMPFYVGSTLLRPRLTDYAVSAGAFRRNYGLRSFDYGAYAASASARHGLTSDITLEMRAEFADDLKVGGAGAVVSIGNLGLTSASYSRSFHRGKSGGQLTVGHEYQTETFSIGVRHVRQDADYVDLGLIDRNDRGWERQTSATAAFSLGQLGTVGLGYFDLERERAQDSRLVNAAWVLPLSGETRLNLSLSHEFEQKSWFGAITLSIPLGGGILSGGAARNQNGRIGLRADYSLPVPVEGGLGWNASAVSEDGDTPSWRAEAIWRTQPVLLRAGAYGRDNAVGWFGATGSLVMMDGGLFVANRVTDAFAVVSTNGQAGIPVRYENQLIGETDSNGQLLIPAASAYYPARYDIDTLALPANVRAPLVSQQVKIAAGSGHVIRFAVQEVVAARGTIRDAAGEPLPAGAIARLNDGLETYVGWDGLIYLENVAPANVLQVTLPEGGSCSASFEVGASDEEIIDLGDLTCR</sequence>
<dbReference type="OrthoDB" id="8587at2"/>
<evidence type="ECO:0000313" key="2">
    <source>
        <dbReference type="EMBL" id="MXO97519.1"/>
    </source>
</evidence>
<dbReference type="GO" id="GO:0009279">
    <property type="term" value="C:cell outer membrane"/>
    <property type="evidence" value="ECO:0007669"/>
    <property type="project" value="TreeGrafter"/>
</dbReference>
<dbReference type="PANTHER" id="PTHR30451:SF5">
    <property type="entry name" value="SLR0019 PROTEIN"/>
    <property type="match status" value="1"/>
</dbReference>
<dbReference type="InterPro" id="IPR000015">
    <property type="entry name" value="Fimb_usher"/>
</dbReference>
<evidence type="ECO:0000313" key="3">
    <source>
        <dbReference type="Proteomes" id="UP000469430"/>
    </source>
</evidence>
<dbReference type="GO" id="GO:0009297">
    <property type="term" value="P:pilus assembly"/>
    <property type="evidence" value="ECO:0007669"/>
    <property type="project" value="InterPro"/>
</dbReference>
<dbReference type="GO" id="GO:0015473">
    <property type="term" value="F:fimbrial usher porin activity"/>
    <property type="evidence" value="ECO:0007669"/>
    <property type="project" value="InterPro"/>
</dbReference>
<dbReference type="InterPro" id="IPR025949">
    <property type="entry name" value="PapC-like_C"/>
</dbReference>
<dbReference type="Gene3D" id="2.60.40.2070">
    <property type="match status" value="1"/>
</dbReference>
<gene>
    <name evidence="2" type="ORF">GRI97_00765</name>
</gene>
<dbReference type="PANTHER" id="PTHR30451">
    <property type="entry name" value="OUTER MEMBRANE USHER PROTEIN"/>
    <property type="match status" value="1"/>
</dbReference>
<dbReference type="Pfam" id="PF13953">
    <property type="entry name" value="PapC_C"/>
    <property type="match status" value="1"/>
</dbReference>
<dbReference type="Pfam" id="PF00577">
    <property type="entry name" value="Usher"/>
    <property type="match status" value="1"/>
</dbReference>
<name>A0A6I4TQA7_9SPHN</name>
<evidence type="ECO:0000259" key="1">
    <source>
        <dbReference type="Pfam" id="PF13953"/>
    </source>
</evidence>
<protein>
    <submittedName>
        <fullName evidence="2">Fimbria/pilus outer membrane usher protein</fullName>
    </submittedName>
</protein>
<keyword evidence="3" id="KW-1185">Reference proteome</keyword>